<dbReference type="Proteomes" id="UP000291101">
    <property type="component" value="Unassembled WGS sequence"/>
</dbReference>
<feature type="chain" id="PRO_5039313439" evidence="1">
    <location>
        <begin position="38"/>
        <end position="1283"/>
    </location>
</feature>
<dbReference type="InterPro" id="IPR051172">
    <property type="entry name" value="Chlamydia_OmcB"/>
</dbReference>
<dbReference type="NCBIfam" id="TIGR01451">
    <property type="entry name" value="B_ant_repeat"/>
    <property type="match status" value="6"/>
</dbReference>
<dbReference type="InterPro" id="IPR047589">
    <property type="entry name" value="DUF11_rpt"/>
</dbReference>
<organism evidence="3 4">
    <name type="scientific">Nocardioides zhouii</name>
    <dbReference type="NCBI Taxonomy" id="1168729"/>
    <lineage>
        <taxon>Bacteria</taxon>
        <taxon>Bacillati</taxon>
        <taxon>Actinomycetota</taxon>
        <taxon>Actinomycetes</taxon>
        <taxon>Propionibacteriales</taxon>
        <taxon>Nocardioidaceae</taxon>
        <taxon>Nocardioides</taxon>
    </lineage>
</organism>
<dbReference type="PANTHER" id="PTHR34819:SF3">
    <property type="entry name" value="CELL SURFACE PROTEIN"/>
    <property type="match status" value="1"/>
</dbReference>
<protein>
    <submittedName>
        <fullName evidence="3">DUF11 domain-containing protein</fullName>
    </submittedName>
</protein>
<keyword evidence="1" id="KW-0732">Signal</keyword>
<dbReference type="Gene3D" id="2.60.40.10">
    <property type="entry name" value="Immunoglobulins"/>
    <property type="match status" value="6"/>
</dbReference>
<feature type="domain" description="DUF11" evidence="2">
    <location>
        <begin position="1042"/>
        <end position="1158"/>
    </location>
</feature>
<name>A0A4Q2T0F8_9ACTN</name>
<evidence type="ECO:0000256" key="1">
    <source>
        <dbReference type="SAM" id="SignalP"/>
    </source>
</evidence>
<evidence type="ECO:0000259" key="2">
    <source>
        <dbReference type="Pfam" id="PF01345"/>
    </source>
</evidence>
<dbReference type="PANTHER" id="PTHR34819">
    <property type="entry name" value="LARGE CYSTEINE-RICH PERIPLASMIC PROTEIN OMCB"/>
    <property type="match status" value="1"/>
</dbReference>
<accession>A0A4Q2T0F8</accession>
<dbReference type="RefSeq" id="WP_129426493.1">
    <property type="nucleotide sequence ID" value="NZ_SDWV01000007.1"/>
</dbReference>
<feature type="domain" description="DUF11" evidence="2">
    <location>
        <begin position="179"/>
        <end position="285"/>
    </location>
</feature>
<proteinExistence type="predicted"/>
<dbReference type="OrthoDB" id="158862at2"/>
<sequence length="1283" mass="133107">MPDTRSSRPARFRALVVAMALAVVAAFLAAVTVPAQADASPFVVTMTPSSNPVSSGSSLTYTIDVKNGGGDITEDTFLSTQISGMTGLIITSNVGTCEQSGEQVTCHAGTLSGQQSWRLIIRGTVTAPNGATLHNGVTVTGNHESSGYETTVYSDVLVSNTSSSPLADLRVSVSGPSVILDNSQVTYTLTVNNSGNAHATDVVVINTLPDGTTVASSSATSLFSCSSAAQTTTCVGGRVNAGTNATITILANVASPDDLNQFKDTAVVDPYDAIEESNELNNTGSLVSTNGAPPAQTGGLTILKTGTPDVLRPGDKITYTLLVSNTAATRADNVSITDVTQGLNASSITATTTAGACTVTAPQVVCTRKSPTLRLEPGQTITVTITGTVTSQAGTLITNVGTVTGVIKNKSVTNTSRSTATIRPGYDLTVVQFAHTNHEDADDTPGATDPFRAWDHFQYDVAVGNSGLDTATNVLLREVVAPGVLFLGDNRGDVLCNQAGGAGNPIICTFPSIVGATNPLPGGSVEFITLNVVSPHTPGTIDATATVDPANAIFEADETNNVWKISTPIVTGIDLYVEKSSESPIAPSGTLTYTVLVKNLGTQDATGVTIKDTLPAGVRFRSVQDDPSDPHNFTCSHDGAATGGDVTCVGGRIDGTHDHFPDILAPEIDVATITIVVFAPSQPGFVRNQVRVDPANEIAELLETNNINTFRTEIQIDGGLHPYHEFNLTKTQVSPLGGVGNPVAPNGIVEYDLVVTNTGSDVAFDVQVDDIMPAGFTFRYAVDTLPGTGDFQCDLVASTIRCTGGTLDGDEVPPPGQTAQLGDTTRTIHVSMFSAGQPGTYTNKALVDPNNTHPEADETNNSAQAITTVAVGGGGRYKDLTIDSKQAAPVGDVAPSGTLRYTLDVSNTGTAVAFNVKVRDTLPEGSVFRTAVDSAPGAGAFECTGAGGIVTCTGGTLDGNVDETTSPSTRQIVIEVFAPPEPGNYLNTAIVDPDDAIAENDELNNTDTTPLQVRMGGGGLYRDLTIDDPIVTNVTYGPVSLREPKPSQVYTYTVKATNTGTNPAYNVVVRHVLEDGATFLNATADQDFSCTIAANVVLCDGGVLDGTPGFDAAGPTATFTLTVRAPARHNYVYGLTSRVDPGNVIAEANEANNSRSLNVKAVSQVDLTVDITDVDGTQGNPGSVTWKALATGDDASNVYVVVELPVGVIPQNMTTVPTGWTCQIQQNPINKVTCHGDLAKDDATVEFKVDTYVTATTTTANAFIDPDNTVVEYAEGNNADSES</sequence>
<evidence type="ECO:0000313" key="4">
    <source>
        <dbReference type="Proteomes" id="UP000291101"/>
    </source>
</evidence>
<dbReference type="InterPro" id="IPR013783">
    <property type="entry name" value="Ig-like_fold"/>
</dbReference>
<keyword evidence="4" id="KW-1185">Reference proteome</keyword>
<feature type="domain" description="DUF11" evidence="2">
    <location>
        <begin position="743"/>
        <end position="865"/>
    </location>
</feature>
<feature type="domain" description="DUF11" evidence="2">
    <location>
        <begin position="43"/>
        <end position="142"/>
    </location>
</feature>
<feature type="domain" description="DUF11" evidence="2">
    <location>
        <begin position="574"/>
        <end position="646"/>
    </location>
</feature>
<feature type="domain" description="DUF11" evidence="2">
    <location>
        <begin position="892"/>
        <end position="1009"/>
    </location>
</feature>
<evidence type="ECO:0000313" key="3">
    <source>
        <dbReference type="EMBL" id="RYC11453.1"/>
    </source>
</evidence>
<dbReference type="GO" id="GO:0005975">
    <property type="term" value="P:carbohydrate metabolic process"/>
    <property type="evidence" value="ECO:0007669"/>
    <property type="project" value="UniProtKB-ARBA"/>
</dbReference>
<dbReference type="EMBL" id="SDWV01000007">
    <property type="protein sequence ID" value="RYC11453.1"/>
    <property type="molecule type" value="Genomic_DNA"/>
</dbReference>
<feature type="domain" description="DUF11" evidence="2">
    <location>
        <begin position="454"/>
        <end position="563"/>
    </location>
</feature>
<feature type="domain" description="DUF11" evidence="2">
    <location>
        <begin position="300"/>
        <end position="418"/>
    </location>
</feature>
<comment type="caution">
    <text evidence="3">The sequence shown here is derived from an EMBL/GenBank/DDBJ whole genome shotgun (WGS) entry which is preliminary data.</text>
</comment>
<dbReference type="InterPro" id="IPR001434">
    <property type="entry name" value="OmcB-like_DUF11"/>
</dbReference>
<reference evidence="3 4" key="1">
    <citation type="submission" date="2019-01" db="EMBL/GenBank/DDBJ databases">
        <title>Novel species of Nocardioides.</title>
        <authorList>
            <person name="Liu Q."/>
            <person name="X Y.-H."/>
        </authorList>
    </citation>
    <scope>NUCLEOTIDE SEQUENCE [LARGE SCALE GENOMIC DNA]</scope>
    <source>
        <strain evidence="3 4">HLT2-9</strain>
    </source>
</reference>
<gene>
    <name evidence="3" type="ORF">EUA94_08760</name>
</gene>
<dbReference type="Pfam" id="PF01345">
    <property type="entry name" value="DUF11"/>
    <property type="match status" value="8"/>
</dbReference>
<feature type="signal peptide" evidence="1">
    <location>
        <begin position="1"/>
        <end position="37"/>
    </location>
</feature>